<dbReference type="PANTHER" id="PTHR30614">
    <property type="entry name" value="MEMBRANE COMPONENT OF AMINO ACID ABC TRANSPORTER"/>
    <property type="match status" value="1"/>
</dbReference>
<keyword evidence="5 12" id="KW-0812">Transmembrane</keyword>
<dbReference type="GO" id="GO:0022857">
    <property type="term" value="F:transmembrane transporter activity"/>
    <property type="evidence" value="ECO:0007669"/>
    <property type="project" value="InterPro"/>
</dbReference>
<name>A0A4R5QKJ3_9PROT</name>
<keyword evidence="8 12" id="KW-0472">Membrane</keyword>
<dbReference type="Pfam" id="PF00528">
    <property type="entry name" value="BPD_transp_1"/>
    <property type="match status" value="1"/>
</dbReference>
<dbReference type="FunFam" id="1.10.3720.10:FF:000006">
    <property type="entry name" value="Glutamate/aspartate ABC transporter, permease protein GltK"/>
    <property type="match status" value="1"/>
</dbReference>
<evidence type="ECO:0000256" key="7">
    <source>
        <dbReference type="ARBA" id="ARBA00022989"/>
    </source>
</evidence>
<dbReference type="PANTHER" id="PTHR30614:SF0">
    <property type="entry name" value="L-CYSTINE TRANSPORT SYSTEM PERMEASE PROTEIN TCYL"/>
    <property type="match status" value="1"/>
</dbReference>
<evidence type="ECO:0000259" key="13">
    <source>
        <dbReference type="PROSITE" id="PS50928"/>
    </source>
</evidence>
<evidence type="ECO:0000256" key="6">
    <source>
        <dbReference type="ARBA" id="ARBA00022970"/>
    </source>
</evidence>
<evidence type="ECO:0000256" key="9">
    <source>
        <dbReference type="ARBA" id="ARBA00060298"/>
    </source>
</evidence>
<keyword evidence="4" id="KW-1003">Cell membrane</keyword>
<dbReference type="GO" id="GO:0006865">
    <property type="term" value="P:amino acid transport"/>
    <property type="evidence" value="ECO:0007669"/>
    <property type="project" value="UniProtKB-KW"/>
</dbReference>
<evidence type="ECO:0000256" key="4">
    <source>
        <dbReference type="ARBA" id="ARBA00022475"/>
    </source>
</evidence>
<dbReference type="InterPro" id="IPR010065">
    <property type="entry name" value="AA_ABC_transptr_permease_3TM"/>
</dbReference>
<dbReference type="Proteomes" id="UP000295096">
    <property type="component" value="Unassembled WGS sequence"/>
</dbReference>
<gene>
    <name evidence="14" type="ORF">E2C06_06065</name>
</gene>
<dbReference type="CDD" id="cd06261">
    <property type="entry name" value="TM_PBP2"/>
    <property type="match status" value="1"/>
</dbReference>
<evidence type="ECO:0000256" key="2">
    <source>
        <dbReference type="ARBA" id="ARBA00010072"/>
    </source>
</evidence>
<evidence type="ECO:0000256" key="5">
    <source>
        <dbReference type="ARBA" id="ARBA00022692"/>
    </source>
</evidence>
<evidence type="ECO:0000256" key="11">
    <source>
        <dbReference type="ARBA" id="ARBA00073645"/>
    </source>
</evidence>
<evidence type="ECO:0000313" key="15">
    <source>
        <dbReference type="Proteomes" id="UP000295096"/>
    </source>
</evidence>
<dbReference type="GO" id="GO:0043190">
    <property type="term" value="C:ATP-binding cassette (ABC) transporter complex"/>
    <property type="evidence" value="ECO:0007669"/>
    <property type="project" value="InterPro"/>
</dbReference>
<feature type="transmembrane region" description="Helical" evidence="12">
    <location>
        <begin position="186"/>
        <end position="209"/>
    </location>
</feature>
<evidence type="ECO:0000256" key="8">
    <source>
        <dbReference type="ARBA" id="ARBA00023136"/>
    </source>
</evidence>
<comment type="subcellular location">
    <subcellularLocation>
        <location evidence="1">Cell inner membrane</location>
        <topology evidence="1">Multi-pass membrane protein</topology>
    </subcellularLocation>
    <subcellularLocation>
        <location evidence="12">Cell membrane</location>
        <topology evidence="12">Multi-pass membrane protein</topology>
    </subcellularLocation>
</comment>
<evidence type="ECO:0000256" key="12">
    <source>
        <dbReference type="RuleBase" id="RU363032"/>
    </source>
</evidence>
<dbReference type="EMBL" id="SMSJ01000005">
    <property type="protein sequence ID" value="TDH63398.1"/>
    <property type="molecule type" value="Genomic_DNA"/>
</dbReference>
<evidence type="ECO:0000256" key="3">
    <source>
        <dbReference type="ARBA" id="ARBA00022448"/>
    </source>
</evidence>
<dbReference type="InterPro" id="IPR000515">
    <property type="entry name" value="MetI-like"/>
</dbReference>
<reference evidence="14 15" key="1">
    <citation type="journal article" date="2016" name="J. Microbiol.">
        <title>Dankookia rubra gen. nov., sp. nov., an alphaproteobacterium isolated from sediment of a shallow stream.</title>
        <authorList>
            <person name="Kim W.H."/>
            <person name="Kim D.H."/>
            <person name="Kang K."/>
            <person name="Ahn T.Y."/>
        </authorList>
    </citation>
    <scope>NUCLEOTIDE SEQUENCE [LARGE SCALE GENOMIC DNA]</scope>
    <source>
        <strain evidence="14 15">JCM30602</strain>
    </source>
</reference>
<dbReference type="SUPFAM" id="SSF161098">
    <property type="entry name" value="MetI-like"/>
    <property type="match status" value="1"/>
</dbReference>
<comment type="caution">
    <text evidence="14">The sequence shown here is derived from an EMBL/GenBank/DDBJ whole genome shotgun (WGS) entry which is preliminary data.</text>
</comment>
<feature type="transmembrane region" description="Helical" evidence="12">
    <location>
        <begin position="58"/>
        <end position="81"/>
    </location>
</feature>
<feature type="transmembrane region" description="Helical" evidence="12">
    <location>
        <begin position="22"/>
        <end position="46"/>
    </location>
</feature>
<dbReference type="PROSITE" id="PS50928">
    <property type="entry name" value="ABC_TM1"/>
    <property type="match status" value="1"/>
</dbReference>
<protein>
    <recommendedName>
        <fullName evidence="11">Glutamate/aspartate import permease protein GltK</fullName>
    </recommendedName>
</protein>
<evidence type="ECO:0000313" key="14">
    <source>
        <dbReference type="EMBL" id="TDH63398.1"/>
    </source>
</evidence>
<comment type="function">
    <text evidence="9">Part of the ABC transporter complex GltIJKL involved in glutamate and aspartate uptake. Probably responsible for the translocation of the substrate across the membrane.</text>
</comment>
<evidence type="ECO:0000256" key="10">
    <source>
        <dbReference type="ARBA" id="ARBA00062718"/>
    </source>
</evidence>
<dbReference type="Gene3D" id="1.10.3720.10">
    <property type="entry name" value="MetI-like"/>
    <property type="match status" value="1"/>
</dbReference>
<organism evidence="14 15">
    <name type="scientific">Dankookia rubra</name>
    <dbReference type="NCBI Taxonomy" id="1442381"/>
    <lineage>
        <taxon>Bacteria</taxon>
        <taxon>Pseudomonadati</taxon>
        <taxon>Pseudomonadota</taxon>
        <taxon>Alphaproteobacteria</taxon>
        <taxon>Acetobacterales</taxon>
        <taxon>Roseomonadaceae</taxon>
        <taxon>Dankookia</taxon>
    </lineage>
</organism>
<sequence length="229" mass="25496">MTIWRWDGFLDYLFNAYLLEGALISVALTAGSLLCGLVLGLGIAVLRLSVSAALRGFAVFYCWIFRGTPLLVQLLVIYTGLPLFGLRFSVWEAALIGISLNEAAYLSEILRAGIQSVPKGQREAALALGLHRGQVFRLVTWPQALRVVIPPLGNSVNGLLKTTSVASVISVDELLRRTQVLIQERFMVLELFLVAALYYLVLTTLWDLVQRRLERRFGRGYANEAADRR</sequence>
<proteinExistence type="inferred from homology"/>
<feature type="domain" description="ABC transmembrane type-1" evidence="13">
    <location>
        <begin position="22"/>
        <end position="210"/>
    </location>
</feature>
<dbReference type="InterPro" id="IPR043429">
    <property type="entry name" value="ArtM/GltK/GlnP/TcyL/YhdX-like"/>
</dbReference>
<dbReference type="OrthoDB" id="9814550at2"/>
<comment type="similarity">
    <text evidence="2">Belongs to the binding-protein-dependent transport system permease family. HisMQ subfamily.</text>
</comment>
<dbReference type="AlphaFoldDB" id="A0A4R5QKJ3"/>
<keyword evidence="3 12" id="KW-0813">Transport</keyword>
<keyword evidence="7 12" id="KW-1133">Transmembrane helix</keyword>
<keyword evidence="6" id="KW-0029">Amino-acid transport</keyword>
<dbReference type="InterPro" id="IPR035906">
    <property type="entry name" value="MetI-like_sf"/>
</dbReference>
<keyword evidence="15" id="KW-1185">Reference proteome</keyword>
<evidence type="ECO:0000256" key="1">
    <source>
        <dbReference type="ARBA" id="ARBA00004429"/>
    </source>
</evidence>
<dbReference type="NCBIfam" id="TIGR01726">
    <property type="entry name" value="HEQRo_perm_3TM"/>
    <property type="match status" value="1"/>
</dbReference>
<dbReference type="RefSeq" id="WP_133287695.1">
    <property type="nucleotide sequence ID" value="NZ_SMSJ01000005.1"/>
</dbReference>
<accession>A0A4R5QKJ3</accession>
<comment type="subunit">
    <text evidence="10">The complex is composed of two ATP-binding proteins (GltL), two transmembrane proteins (GltJ and GltK) and a solute-binding protein (GltI).</text>
</comment>